<name>A0A4Q0I7K3_9FIRM</name>
<protein>
    <submittedName>
        <fullName evidence="1">HAD family hydrolase</fullName>
    </submittedName>
</protein>
<dbReference type="SFLD" id="SFLDG01129">
    <property type="entry name" value="C1.5:_HAD__Beta-PGM__Phosphata"/>
    <property type="match status" value="1"/>
</dbReference>
<keyword evidence="2" id="KW-1185">Reference proteome</keyword>
<dbReference type="EMBL" id="RLII01000001">
    <property type="protein sequence ID" value="RXE60396.1"/>
    <property type="molecule type" value="Genomic_DNA"/>
</dbReference>
<dbReference type="RefSeq" id="WP_128705507.1">
    <property type="nucleotide sequence ID" value="NZ_RLII01000001.1"/>
</dbReference>
<keyword evidence="1" id="KW-0378">Hydrolase</keyword>
<dbReference type="InterPro" id="IPR036412">
    <property type="entry name" value="HAD-like_sf"/>
</dbReference>
<dbReference type="Proteomes" id="UP000289166">
    <property type="component" value="Unassembled WGS sequence"/>
</dbReference>
<reference evidence="2" key="1">
    <citation type="submission" date="2018-11" db="EMBL/GenBank/DDBJ databases">
        <title>Genome sequencing of a novel mesophilic and cellulolytic organism within the genus Hungateiclostridium.</title>
        <authorList>
            <person name="Rettenmaier R."/>
            <person name="Liebl W."/>
            <person name="Zverlov V."/>
        </authorList>
    </citation>
    <scope>NUCLEOTIDE SEQUENCE [LARGE SCALE GENOMIC DNA]</scope>
    <source>
        <strain evidence="2">N2K1</strain>
    </source>
</reference>
<dbReference type="SUPFAM" id="SSF56784">
    <property type="entry name" value="HAD-like"/>
    <property type="match status" value="1"/>
</dbReference>
<gene>
    <name evidence="1" type="ORF">EFD62_00190</name>
</gene>
<dbReference type="GO" id="GO:0008967">
    <property type="term" value="F:phosphoglycolate phosphatase activity"/>
    <property type="evidence" value="ECO:0007669"/>
    <property type="project" value="TreeGrafter"/>
</dbReference>
<accession>A0A4Q0I7K3</accession>
<evidence type="ECO:0000313" key="2">
    <source>
        <dbReference type="Proteomes" id="UP000289166"/>
    </source>
</evidence>
<dbReference type="InterPro" id="IPR023198">
    <property type="entry name" value="PGP-like_dom2"/>
</dbReference>
<dbReference type="InterPro" id="IPR050155">
    <property type="entry name" value="HAD-like_hydrolase_sf"/>
</dbReference>
<evidence type="ECO:0000313" key="1">
    <source>
        <dbReference type="EMBL" id="RXE60396.1"/>
    </source>
</evidence>
<organism evidence="1 2">
    <name type="scientific">Acetivibrio mesophilus</name>
    <dbReference type="NCBI Taxonomy" id="2487273"/>
    <lineage>
        <taxon>Bacteria</taxon>
        <taxon>Bacillati</taxon>
        <taxon>Bacillota</taxon>
        <taxon>Clostridia</taxon>
        <taxon>Eubacteriales</taxon>
        <taxon>Oscillospiraceae</taxon>
        <taxon>Acetivibrio</taxon>
    </lineage>
</organism>
<dbReference type="PANTHER" id="PTHR43434">
    <property type="entry name" value="PHOSPHOGLYCOLATE PHOSPHATASE"/>
    <property type="match status" value="1"/>
</dbReference>
<dbReference type="OrthoDB" id="9797743at2"/>
<proteinExistence type="predicted"/>
<dbReference type="NCBIfam" id="TIGR01549">
    <property type="entry name" value="HAD-SF-IA-v1"/>
    <property type="match status" value="1"/>
</dbReference>
<dbReference type="InterPro" id="IPR006439">
    <property type="entry name" value="HAD-SF_hydro_IA"/>
</dbReference>
<comment type="caution">
    <text evidence="1">The sequence shown here is derived from an EMBL/GenBank/DDBJ whole genome shotgun (WGS) entry which is preliminary data.</text>
</comment>
<dbReference type="InterPro" id="IPR023214">
    <property type="entry name" value="HAD_sf"/>
</dbReference>
<dbReference type="PANTHER" id="PTHR43434:SF1">
    <property type="entry name" value="PHOSPHOGLYCOLATE PHOSPHATASE"/>
    <property type="match status" value="1"/>
</dbReference>
<dbReference type="Pfam" id="PF00702">
    <property type="entry name" value="Hydrolase"/>
    <property type="match status" value="1"/>
</dbReference>
<dbReference type="GO" id="GO:0006281">
    <property type="term" value="P:DNA repair"/>
    <property type="evidence" value="ECO:0007669"/>
    <property type="project" value="TreeGrafter"/>
</dbReference>
<dbReference type="Gene3D" id="1.10.150.240">
    <property type="entry name" value="Putative phosphatase, domain 2"/>
    <property type="match status" value="1"/>
</dbReference>
<dbReference type="SFLD" id="SFLDS00003">
    <property type="entry name" value="Haloacid_Dehalogenase"/>
    <property type="match status" value="1"/>
</dbReference>
<dbReference type="Gene3D" id="3.40.50.1000">
    <property type="entry name" value="HAD superfamily/HAD-like"/>
    <property type="match status" value="1"/>
</dbReference>
<sequence length="247" mass="28023">MRILPSEENRIIAVLWDYDGTLVDSARKNMNVTIEVLRHFDPDIEAHLPPALQSYDAYQKANHRYRNWRELYTNCYGIPSDKLDEAGRLWTPEQKRNKTIPDMFPGLADLLATLKGIPMGICSQNDSENIWNTLSYYGVADSFHHIIGYADVPGELQKPHPYGFIKCAEALNPENKAGTYIYIGDHSDDVTFGKNGEAATGHRVICITADYLGLNGAFYSSWKTAPDYFIRNTNELKQILASLLWQC</sequence>
<dbReference type="AlphaFoldDB" id="A0A4Q0I7K3"/>